<evidence type="ECO:0000256" key="5">
    <source>
        <dbReference type="HAMAP-Rule" id="MF_03132"/>
    </source>
</evidence>
<dbReference type="OrthoDB" id="4155914at2759"/>
<dbReference type="HAMAP" id="MF_00032">
    <property type="entry name" value="eIF_6"/>
    <property type="match status" value="1"/>
</dbReference>
<protein>
    <recommendedName>
        <fullName evidence="5">Eukaryotic translation initiation factor 6</fullName>
        <shortName evidence="5">eIF-6</shortName>
    </recommendedName>
</protein>
<dbReference type="GO" id="GO:0042273">
    <property type="term" value="P:ribosomal large subunit biogenesis"/>
    <property type="evidence" value="ECO:0007669"/>
    <property type="project" value="UniProtKB-UniRule"/>
</dbReference>
<dbReference type="AlphaFoldDB" id="A0A7J6LMR6"/>
<evidence type="ECO:0000256" key="4">
    <source>
        <dbReference type="ARBA" id="ARBA00023242"/>
    </source>
</evidence>
<comment type="subcellular location">
    <subcellularLocation>
        <location evidence="5">Cytoplasm</location>
    </subcellularLocation>
    <subcellularLocation>
        <location evidence="5">Nucleus</location>
        <location evidence="5">Nucleolus</location>
    </subcellularLocation>
    <text evidence="5">Shuttles between cytoplasm and nucleus/nucleolus.</text>
</comment>
<comment type="caution">
    <text evidence="6">The sequence shown here is derived from an EMBL/GenBank/DDBJ whole genome shotgun (WGS) entry which is preliminary data.</text>
</comment>
<dbReference type="InterPro" id="IPR002769">
    <property type="entry name" value="eIF6"/>
</dbReference>
<evidence type="ECO:0000256" key="1">
    <source>
        <dbReference type="ARBA" id="ARBA00022490"/>
    </source>
</evidence>
<dbReference type="Pfam" id="PF01912">
    <property type="entry name" value="eIF-6"/>
    <property type="match status" value="1"/>
</dbReference>
<keyword evidence="7" id="KW-1185">Reference proteome</keyword>
<keyword evidence="3 5" id="KW-0648">Protein biosynthesis</keyword>
<evidence type="ECO:0000313" key="7">
    <source>
        <dbReference type="Proteomes" id="UP000591131"/>
    </source>
</evidence>
<organism evidence="6 7">
    <name type="scientific">Perkinsus chesapeaki</name>
    <name type="common">Clam parasite</name>
    <name type="synonym">Perkinsus andrewsi</name>
    <dbReference type="NCBI Taxonomy" id="330153"/>
    <lineage>
        <taxon>Eukaryota</taxon>
        <taxon>Sar</taxon>
        <taxon>Alveolata</taxon>
        <taxon>Perkinsozoa</taxon>
        <taxon>Perkinsea</taxon>
        <taxon>Perkinsida</taxon>
        <taxon>Perkinsidae</taxon>
        <taxon>Perkinsus</taxon>
    </lineage>
</organism>
<keyword evidence="2 5" id="KW-0396">Initiation factor</keyword>
<proteinExistence type="inferred from homology"/>
<keyword evidence="5" id="KW-0690">Ribosome biogenesis</keyword>
<comment type="function">
    <text evidence="5">Binds to the 60S ribosomal subunit and prevents its association with the 40S ribosomal subunit to form the 80S initiation complex in the cytoplasm. May also be involved in ribosome biogenesis.</text>
</comment>
<dbReference type="EMBL" id="JAAPAO010000411">
    <property type="protein sequence ID" value="KAF4660483.1"/>
    <property type="molecule type" value="Genomic_DNA"/>
</dbReference>
<dbReference type="GO" id="GO:0005737">
    <property type="term" value="C:cytoplasm"/>
    <property type="evidence" value="ECO:0007669"/>
    <property type="project" value="UniProtKB-SubCell"/>
</dbReference>
<accession>A0A7J6LMR6</accession>
<keyword evidence="1 5" id="KW-0963">Cytoplasm</keyword>
<evidence type="ECO:0000256" key="2">
    <source>
        <dbReference type="ARBA" id="ARBA00022540"/>
    </source>
</evidence>
<dbReference type="CDD" id="cd00527">
    <property type="entry name" value="IF6"/>
    <property type="match status" value="1"/>
</dbReference>
<evidence type="ECO:0000256" key="3">
    <source>
        <dbReference type="ARBA" id="ARBA00022917"/>
    </source>
</evidence>
<dbReference type="PANTHER" id="PTHR10784">
    <property type="entry name" value="TRANSLATION INITIATION FACTOR 6"/>
    <property type="match status" value="1"/>
</dbReference>
<comment type="subunit">
    <text evidence="5">Monomer. Associates with the 60S ribosomal subunit.</text>
</comment>
<dbReference type="NCBIfam" id="TIGR00323">
    <property type="entry name" value="eIF-6"/>
    <property type="match status" value="1"/>
</dbReference>
<dbReference type="GO" id="GO:0042256">
    <property type="term" value="P:cytosolic ribosome assembly"/>
    <property type="evidence" value="ECO:0007669"/>
    <property type="project" value="UniProtKB-UniRule"/>
</dbReference>
<dbReference type="GO" id="GO:0043023">
    <property type="term" value="F:ribosomal large subunit binding"/>
    <property type="evidence" value="ECO:0007669"/>
    <property type="project" value="UniProtKB-UniRule"/>
</dbReference>
<reference evidence="6 7" key="1">
    <citation type="submission" date="2020-04" db="EMBL/GenBank/DDBJ databases">
        <title>Perkinsus chesapeaki whole genome sequence.</title>
        <authorList>
            <person name="Bogema D.R."/>
        </authorList>
    </citation>
    <scope>NUCLEOTIDE SEQUENCE [LARGE SCALE GENOMIC DNA]</scope>
    <source>
        <strain evidence="6">ATCC PRA-425</strain>
    </source>
</reference>
<dbReference type="GO" id="GO:0005730">
    <property type="term" value="C:nucleolus"/>
    <property type="evidence" value="ECO:0007669"/>
    <property type="project" value="UniProtKB-SubCell"/>
</dbReference>
<evidence type="ECO:0000313" key="6">
    <source>
        <dbReference type="EMBL" id="KAF4660483.1"/>
    </source>
</evidence>
<gene>
    <name evidence="5 6" type="primary">EIF6</name>
    <name evidence="6" type="ORF">FOL47_007146</name>
</gene>
<dbReference type="FunFam" id="3.75.10.10:FF:000001">
    <property type="entry name" value="Eukaryotic translation initiation factor 6"/>
    <property type="match status" value="1"/>
</dbReference>
<dbReference type="PIRSF" id="PIRSF006413">
    <property type="entry name" value="IF-6"/>
    <property type="match status" value="1"/>
</dbReference>
<keyword evidence="4 5" id="KW-0539">Nucleus</keyword>
<comment type="similarity">
    <text evidence="5">Belongs to the eIF-6 family.</text>
</comment>
<name>A0A7J6LMR6_PERCH</name>
<dbReference type="Proteomes" id="UP000591131">
    <property type="component" value="Unassembled WGS sequence"/>
</dbReference>
<dbReference type="SMART" id="SM00654">
    <property type="entry name" value="eIF6"/>
    <property type="match status" value="1"/>
</dbReference>
<sequence>MAVRCAFENSNEVGVFATLTNSYCIVALGGSENFYSAFESELKPHIPVVHATIGGTRIPGRVCVGNRHGLLVPSITTDNELQHLRNALPDSVKIQRVEERLSALGNCIVCNDYVALVHPDLDRETEEIIQDVLQVEVFRGAVAGNVLVGTYLTLTNQGGLVHPKTTVEEMDELSQLLQVPLTAGTVNRGSDAVGAGMVANDWAAFCGMDTTATEVAVIESIFKLQQFSKEEPGKEGATMADVNKSIIDNYA</sequence>
<dbReference type="SUPFAM" id="SSF55909">
    <property type="entry name" value="Pentein"/>
    <property type="match status" value="1"/>
</dbReference>
<dbReference type="Gene3D" id="3.75.10.10">
    <property type="entry name" value="L-arginine/glycine Amidinotransferase, Chain A"/>
    <property type="match status" value="1"/>
</dbReference>
<dbReference type="GO" id="GO:0003743">
    <property type="term" value="F:translation initiation factor activity"/>
    <property type="evidence" value="ECO:0007669"/>
    <property type="project" value="UniProtKB-UniRule"/>
</dbReference>